<dbReference type="PRINTS" id="PR00449">
    <property type="entry name" value="RASTRNSFRMNG"/>
</dbReference>
<dbReference type="OrthoDB" id="6585768at2759"/>
<dbReference type="SMART" id="SM00174">
    <property type="entry name" value="RHO"/>
    <property type="match status" value="1"/>
</dbReference>
<keyword evidence="13" id="KW-1185">Reference proteome</keyword>
<dbReference type="SMART" id="SM00173">
    <property type="entry name" value="RAS"/>
    <property type="match status" value="1"/>
</dbReference>
<evidence type="ECO:0000256" key="3">
    <source>
        <dbReference type="ARBA" id="ARBA00022475"/>
    </source>
</evidence>
<dbReference type="GO" id="GO:0007264">
    <property type="term" value="P:small GTPase-mediated signal transduction"/>
    <property type="evidence" value="ECO:0007669"/>
    <property type="project" value="InterPro"/>
</dbReference>
<dbReference type="AlphaFoldDB" id="A0A0R3STQ9"/>
<reference evidence="10 12" key="2">
    <citation type="submission" date="2018-11" db="EMBL/GenBank/DDBJ databases">
        <authorList>
            <consortium name="Pathogen Informatics"/>
        </authorList>
    </citation>
    <scope>NUCLEOTIDE SEQUENCE [LARGE SCALE GENOMIC DNA]</scope>
</reference>
<evidence type="ECO:0000256" key="1">
    <source>
        <dbReference type="ARBA" id="ARBA00004342"/>
    </source>
</evidence>
<dbReference type="FunFam" id="3.40.50.300:FF:000983">
    <property type="entry name" value="Rho family GTPase"/>
    <property type="match status" value="1"/>
</dbReference>
<keyword evidence="3" id="KW-1003">Cell membrane</keyword>
<dbReference type="Pfam" id="PF00071">
    <property type="entry name" value="Ras"/>
    <property type="match status" value="1"/>
</dbReference>
<keyword evidence="5" id="KW-0547">Nucleotide-binding</keyword>
<evidence type="ECO:0000256" key="9">
    <source>
        <dbReference type="ARBA" id="ARBA00023289"/>
    </source>
</evidence>
<dbReference type="GO" id="GO:0005525">
    <property type="term" value="F:GTP binding"/>
    <property type="evidence" value="ECO:0007669"/>
    <property type="project" value="UniProtKB-KW"/>
</dbReference>
<accession>A0A0R3STQ9</accession>
<reference evidence="11 13" key="3">
    <citation type="submission" date="2019-07" db="EMBL/GenBank/DDBJ databases">
        <authorList>
            <person name="Jastrzebski P J."/>
            <person name="Paukszto L."/>
            <person name="Jastrzebski P J."/>
        </authorList>
    </citation>
    <scope>NUCLEOTIDE SEQUENCE [LARGE SCALE GENOMIC DNA]</scope>
    <source>
        <strain evidence="11 13">WMS-il1</strain>
    </source>
</reference>
<dbReference type="InterPro" id="IPR001806">
    <property type="entry name" value="Small_GTPase"/>
</dbReference>
<dbReference type="PROSITE" id="PS51420">
    <property type="entry name" value="RHO"/>
    <property type="match status" value="1"/>
</dbReference>
<name>A0A0R3STQ9_HYMDI</name>
<keyword evidence="6" id="KW-0342">GTP-binding</keyword>
<evidence type="ECO:0000256" key="2">
    <source>
        <dbReference type="ARBA" id="ARBA00010142"/>
    </source>
</evidence>
<dbReference type="EMBL" id="CABIJS010000011">
    <property type="protein sequence ID" value="VUZ39213.1"/>
    <property type="molecule type" value="Genomic_DNA"/>
</dbReference>
<evidence type="ECO:0000256" key="4">
    <source>
        <dbReference type="ARBA" id="ARBA00022481"/>
    </source>
</evidence>
<keyword evidence="4" id="KW-0488">Methylation</keyword>
<dbReference type="SUPFAM" id="SSF52540">
    <property type="entry name" value="P-loop containing nucleoside triphosphate hydrolases"/>
    <property type="match status" value="1"/>
</dbReference>
<comment type="subcellular location">
    <subcellularLocation>
        <location evidence="1">Cell membrane</location>
        <topology evidence="1">Lipid-anchor</topology>
        <orientation evidence="1">Cytoplasmic side</orientation>
    </subcellularLocation>
</comment>
<keyword evidence="7" id="KW-0472">Membrane</keyword>
<comment type="similarity">
    <text evidence="2">Belongs to the small GTPase superfamily. Rho family.</text>
</comment>
<dbReference type="Gene3D" id="3.40.50.300">
    <property type="entry name" value="P-loop containing nucleotide triphosphate hydrolases"/>
    <property type="match status" value="1"/>
</dbReference>
<dbReference type="STRING" id="6216.A0A0R3STQ9"/>
<dbReference type="Proteomes" id="UP000274504">
    <property type="component" value="Unassembled WGS sequence"/>
</dbReference>
<sequence>MSRKVIIVGDGMVGKSALLQAFVHGAFHENYIPTVFETTAMDVEIGSGKQVTLGLWDTGGQEEFDQIRQLAYPGARIILLCYAVDSPTSLSNIVHTWSVEVKKFCPQVPVLLIGCKSDLRGSRSFRGNLVDPKEAVEIQQQIGARIQIECSAKTLSNVHTVFQLAAEYILQGEDLHDNNSNKRGPQTCLIS</sequence>
<evidence type="ECO:0000313" key="10">
    <source>
        <dbReference type="EMBL" id="VDL61134.1"/>
    </source>
</evidence>
<evidence type="ECO:0000256" key="5">
    <source>
        <dbReference type="ARBA" id="ARBA00022741"/>
    </source>
</evidence>
<dbReference type="WBParaSite" id="HDID_0000881801-mRNA-1">
    <property type="protein sequence ID" value="HDID_0000881801-mRNA-1"/>
    <property type="gene ID" value="HDID_0000881801"/>
</dbReference>
<evidence type="ECO:0000313" key="14">
    <source>
        <dbReference type="WBParaSite" id="HDID_0000881801-mRNA-1"/>
    </source>
</evidence>
<evidence type="ECO:0000313" key="12">
    <source>
        <dbReference type="Proteomes" id="UP000274504"/>
    </source>
</evidence>
<dbReference type="InterPro" id="IPR027417">
    <property type="entry name" value="P-loop_NTPase"/>
</dbReference>
<dbReference type="PROSITE" id="PS51421">
    <property type="entry name" value="RAS"/>
    <property type="match status" value="1"/>
</dbReference>
<keyword evidence="9" id="KW-0636">Prenylation</keyword>
<dbReference type="GO" id="GO:0005886">
    <property type="term" value="C:plasma membrane"/>
    <property type="evidence" value="ECO:0007669"/>
    <property type="project" value="UniProtKB-SubCell"/>
</dbReference>
<dbReference type="CDD" id="cd00157">
    <property type="entry name" value="Rho"/>
    <property type="match status" value="1"/>
</dbReference>
<gene>
    <name evidence="10" type="ORF">HDID_LOCUS8816</name>
    <name evidence="11" type="ORF">WMSIL1_LOCUS458</name>
</gene>
<dbReference type="PANTHER" id="PTHR24072">
    <property type="entry name" value="RHO FAMILY GTPASE"/>
    <property type="match status" value="1"/>
</dbReference>
<organism evidence="14">
    <name type="scientific">Hymenolepis diminuta</name>
    <name type="common">Rat tapeworm</name>
    <dbReference type="NCBI Taxonomy" id="6216"/>
    <lineage>
        <taxon>Eukaryota</taxon>
        <taxon>Metazoa</taxon>
        <taxon>Spiralia</taxon>
        <taxon>Lophotrochozoa</taxon>
        <taxon>Platyhelminthes</taxon>
        <taxon>Cestoda</taxon>
        <taxon>Eucestoda</taxon>
        <taxon>Cyclophyllidea</taxon>
        <taxon>Hymenolepididae</taxon>
        <taxon>Hymenolepis</taxon>
    </lineage>
</organism>
<evidence type="ECO:0000313" key="11">
    <source>
        <dbReference type="EMBL" id="VUZ39213.1"/>
    </source>
</evidence>
<dbReference type="InterPro" id="IPR005225">
    <property type="entry name" value="Small_GTP-bd"/>
</dbReference>
<dbReference type="GO" id="GO:0003924">
    <property type="term" value="F:GTPase activity"/>
    <property type="evidence" value="ECO:0007669"/>
    <property type="project" value="InterPro"/>
</dbReference>
<dbReference type="NCBIfam" id="TIGR00231">
    <property type="entry name" value="small_GTP"/>
    <property type="match status" value="1"/>
</dbReference>
<evidence type="ECO:0000256" key="7">
    <source>
        <dbReference type="ARBA" id="ARBA00023136"/>
    </source>
</evidence>
<evidence type="ECO:0000256" key="6">
    <source>
        <dbReference type="ARBA" id="ARBA00023134"/>
    </source>
</evidence>
<dbReference type="SMART" id="SM00175">
    <property type="entry name" value="RAB"/>
    <property type="match status" value="1"/>
</dbReference>
<evidence type="ECO:0000256" key="8">
    <source>
        <dbReference type="ARBA" id="ARBA00023288"/>
    </source>
</evidence>
<protein>
    <submittedName>
        <fullName evidence="14">Rho-related GTP-binding protein RhoF</fullName>
    </submittedName>
</protein>
<proteinExistence type="inferred from homology"/>
<dbReference type="PROSITE" id="PS51419">
    <property type="entry name" value="RAB"/>
    <property type="match status" value="1"/>
</dbReference>
<dbReference type="EMBL" id="UYSG01011149">
    <property type="protein sequence ID" value="VDL61134.1"/>
    <property type="molecule type" value="Genomic_DNA"/>
</dbReference>
<keyword evidence="8" id="KW-0449">Lipoprotein</keyword>
<dbReference type="InterPro" id="IPR003578">
    <property type="entry name" value="Small_GTPase_Rho"/>
</dbReference>
<evidence type="ECO:0000313" key="13">
    <source>
        <dbReference type="Proteomes" id="UP000321570"/>
    </source>
</evidence>
<reference evidence="14" key="1">
    <citation type="submission" date="2017-02" db="UniProtKB">
        <authorList>
            <consortium name="WormBaseParasite"/>
        </authorList>
    </citation>
    <scope>IDENTIFICATION</scope>
</reference>
<dbReference type="Proteomes" id="UP000321570">
    <property type="component" value="Unassembled WGS sequence"/>
</dbReference>